<dbReference type="GO" id="GO:0004850">
    <property type="term" value="F:uridine phosphorylase activity"/>
    <property type="evidence" value="ECO:0007669"/>
    <property type="project" value="UniProtKB-EC"/>
</dbReference>
<dbReference type="GO" id="GO:0006152">
    <property type="term" value="P:purine nucleoside catabolic process"/>
    <property type="evidence" value="ECO:0007669"/>
    <property type="project" value="TreeGrafter"/>
</dbReference>
<feature type="domain" description="Nucleoside phosphorylase" evidence="4">
    <location>
        <begin position="28"/>
        <end position="261"/>
    </location>
</feature>
<dbReference type="RefSeq" id="WP_136336108.1">
    <property type="nucleotide sequence ID" value="NZ_QXMP01000019.1"/>
</dbReference>
<evidence type="ECO:0000259" key="4">
    <source>
        <dbReference type="Pfam" id="PF01048"/>
    </source>
</evidence>
<evidence type="ECO:0000256" key="2">
    <source>
        <dbReference type="ARBA" id="ARBA00021980"/>
    </source>
</evidence>
<evidence type="ECO:0000313" key="6">
    <source>
        <dbReference type="Proteomes" id="UP000305939"/>
    </source>
</evidence>
<reference evidence="5 6" key="1">
    <citation type="submission" date="2019-04" db="EMBL/GenBank/DDBJ databases">
        <title>Draft genome sequence of Robertkochia marina CC-AMO-30D.</title>
        <authorList>
            <person name="Hameed A."/>
            <person name="Lin S.-Y."/>
            <person name="Shahina M."/>
            <person name="Lai W.-A."/>
            <person name="Young C.-C."/>
        </authorList>
    </citation>
    <scope>NUCLEOTIDE SEQUENCE [LARGE SCALE GENOMIC DNA]</scope>
    <source>
        <strain evidence="5 6">CC-AMO-30D</strain>
    </source>
</reference>
<dbReference type="PANTHER" id="PTHR43691">
    <property type="entry name" value="URIDINE PHOSPHORYLASE"/>
    <property type="match status" value="1"/>
</dbReference>
<comment type="catalytic activity">
    <reaction evidence="3">
        <text>uridine + phosphate = alpha-D-ribose 1-phosphate + uracil</text>
        <dbReference type="Rhea" id="RHEA:24388"/>
        <dbReference type="ChEBI" id="CHEBI:16704"/>
        <dbReference type="ChEBI" id="CHEBI:17568"/>
        <dbReference type="ChEBI" id="CHEBI:43474"/>
        <dbReference type="ChEBI" id="CHEBI:57720"/>
        <dbReference type="EC" id="2.4.2.3"/>
    </reaction>
</comment>
<protein>
    <recommendedName>
        <fullName evidence="2">Uridine phosphorylase</fullName>
        <ecNumber evidence="1">2.4.2.3</ecNumber>
    </recommendedName>
</protein>
<proteinExistence type="predicted"/>
<dbReference type="GO" id="GO:0005829">
    <property type="term" value="C:cytosol"/>
    <property type="evidence" value="ECO:0007669"/>
    <property type="project" value="TreeGrafter"/>
</dbReference>
<keyword evidence="6" id="KW-1185">Reference proteome</keyword>
<dbReference type="Pfam" id="PF01048">
    <property type="entry name" value="PNP_UDP_1"/>
    <property type="match status" value="1"/>
</dbReference>
<dbReference type="CDD" id="cd00436">
    <property type="entry name" value="UP_TbUP-like"/>
    <property type="match status" value="1"/>
</dbReference>
<name>A0A4S3M1J8_9FLAO</name>
<evidence type="ECO:0000313" key="5">
    <source>
        <dbReference type="EMBL" id="THD67903.1"/>
    </source>
</evidence>
<comment type="caution">
    <text evidence="5">The sequence shown here is derived from an EMBL/GenBank/DDBJ whole genome shotgun (WGS) entry which is preliminary data.</text>
</comment>
<dbReference type="AlphaFoldDB" id="A0A4S3M1J8"/>
<dbReference type="EC" id="2.4.2.3" evidence="1"/>
<evidence type="ECO:0000256" key="1">
    <source>
        <dbReference type="ARBA" id="ARBA00011888"/>
    </source>
</evidence>
<dbReference type="Proteomes" id="UP000305939">
    <property type="component" value="Unassembled WGS sequence"/>
</dbReference>
<dbReference type="PANTHER" id="PTHR43691:SF11">
    <property type="entry name" value="FI09636P-RELATED"/>
    <property type="match status" value="1"/>
</dbReference>
<dbReference type="Gene3D" id="3.40.50.1580">
    <property type="entry name" value="Nucleoside phosphorylase domain"/>
    <property type="match status" value="1"/>
</dbReference>
<dbReference type="GO" id="GO:0004731">
    <property type="term" value="F:purine-nucleoside phosphorylase activity"/>
    <property type="evidence" value="ECO:0007669"/>
    <property type="project" value="TreeGrafter"/>
</dbReference>
<dbReference type="InterPro" id="IPR000845">
    <property type="entry name" value="Nucleoside_phosphorylase_d"/>
</dbReference>
<sequence length="294" mass="33258">MIPSSELILNADGSIYHLALLPDEIGKTIITVGDPGRVKMVSQYFDEILVKREKREFFTHTGRYKGKKITVISTGIGTDNIDIVFNELDALANVDLKKREIYPELTRLNFIRIGTSGSLRKEIPVDSFLLSEYGVGLDNLLHFYKADHILKHDMGQALANHMSWSPFHSRPYVVKADQELLDVFHSEKMHLGVTATNSGFYGPQGRQLRIQVNDPEQNDKLYHFEYQGLRITNLEMETAGIYGLAALMGHRSISLNCILANRESGTFSSRGKQKIDELILYTLDKIAHSDLFDV</sequence>
<dbReference type="EMBL" id="SSMC01000002">
    <property type="protein sequence ID" value="THD67903.1"/>
    <property type="molecule type" value="Genomic_DNA"/>
</dbReference>
<evidence type="ECO:0000256" key="3">
    <source>
        <dbReference type="ARBA" id="ARBA00048447"/>
    </source>
</evidence>
<organism evidence="5 6">
    <name type="scientific">Robertkochia marina</name>
    <dbReference type="NCBI Taxonomy" id="1227945"/>
    <lineage>
        <taxon>Bacteria</taxon>
        <taxon>Pseudomonadati</taxon>
        <taxon>Bacteroidota</taxon>
        <taxon>Flavobacteriia</taxon>
        <taxon>Flavobacteriales</taxon>
        <taxon>Flavobacteriaceae</taxon>
        <taxon>Robertkochia</taxon>
    </lineage>
</organism>
<dbReference type="OrthoDB" id="9772602at2"/>
<dbReference type="SUPFAM" id="SSF53167">
    <property type="entry name" value="Purine and uridine phosphorylases"/>
    <property type="match status" value="1"/>
</dbReference>
<accession>A0A4S3M1J8</accession>
<dbReference type="InterPro" id="IPR035994">
    <property type="entry name" value="Nucleoside_phosphorylase_sf"/>
</dbReference>
<gene>
    <name evidence="5" type="ORF">E7Z59_09645</name>
</gene>